<dbReference type="SUPFAM" id="SSF89360">
    <property type="entry name" value="HesB-like domain"/>
    <property type="match status" value="1"/>
</dbReference>
<comment type="similarity">
    <text evidence="1">Belongs to the HesB/IscA family.</text>
</comment>
<keyword evidence="5" id="KW-1185">Reference proteome</keyword>
<dbReference type="OrthoDB" id="1938621at2759"/>
<dbReference type="GO" id="GO:0016226">
    <property type="term" value="P:iron-sulfur cluster assembly"/>
    <property type="evidence" value="ECO:0007669"/>
    <property type="project" value="TreeGrafter"/>
</dbReference>
<feature type="signal peptide" evidence="3">
    <location>
        <begin position="1"/>
        <end position="19"/>
    </location>
</feature>
<evidence type="ECO:0000256" key="3">
    <source>
        <dbReference type="SAM" id="SignalP"/>
    </source>
</evidence>
<dbReference type="Gene3D" id="2.60.300.12">
    <property type="entry name" value="HesB-like domain"/>
    <property type="match status" value="1"/>
</dbReference>
<dbReference type="InterPro" id="IPR035903">
    <property type="entry name" value="HesB-like_dom_sf"/>
</dbReference>
<evidence type="ECO:0008006" key="6">
    <source>
        <dbReference type="Google" id="ProtNLM"/>
    </source>
</evidence>
<comment type="caution">
    <text evidence="4">The sequence shown here is derived from an EMBL/GenBank/DDBJ whole genome shotgun (WGS) entry which is preliminary data.</text>
</comment>
<feature type="chain" id="PRO_5012597387" description="Iron-sulfur assembly protein 2" evidence="3">
    <location>
        <begin position="20"/>
        <end position="175"/>
    </location>
</feature>
<feature type="compositionally biased region" description="Low complexity" evidence="2">
    <location>
        <begin position="89"/>
        <end position="103"/>
    </location>
</feature>
<dbReference type="VEuPathDB" id="TriTrypDB:TM35_000491210"/>
<dbReference type="GO" id="GO:0051539">
    <property type="term" value="F:4 iron, 4 sulfur cluster binding"/>
    <property type="evidence" value="ECO:0007669"/>
    <property type="project" value="TreeGrafter"/>
</dbReference>
<keyword evidence="3" id="KW-0732">Signal</keyword>
<feature type="region of interest" description="Disordered" evidence="2">
    <location>
        <begin position="87"/>
        <end position="124"/>
    </location>
</feature>
<dbReference type="RefSeq" id="XP_028878181.1">
    <property type="nucleotide sequence ID" value="XM_029030523.1"/>
</dbReference>
<dbReference type="STRING" id="67003.A0A1X0NHC3"/>
<organism evidence="4 5">
    <name type="scientific">Trypanosoma theileri</name>
    <dbReference type="NCBI Taxonomy" id="67003"/>
    <lineage>
        <taxon>Eukaryota</taxon>
        <taxon>Discoba</taxon>
        <taxon>Euglenozoa</taxon>
        <taxon>Kinetoplastea</taxon>
        <taxon>Metakinetoplastina</taxon>
        <taxon>Trypanosomatida</taxon>
        <taxon>Trypanosomatidae</taxon>
        <taxon>Trypanosoma</taxon>
    </lineage>
</organism>
<dbReference type="PANTHER" id="PTHR43011">
    <property type="entry name" value="IRON-SULFUR CLUSTER ASSEMBLY 2 HOMOLOG, MITOCHONDRIAL"/>
    <property type="match status" value="1"/>
</dbReference>
<evidence type="ECO:0000256" key="2">
    <source>
        <dbReference type="SAM" id="MobiDB-lite"/>
    </source>
</evidence>
<accession>A0A1X0NHC3</accession>
<dbReference type="EMBL" id="NBCO01000049">
    <property type="protein sequence ID" value="ORC84115.1"/>
    <property type="molecule type" value="Genomic_DNA"/>
</dbReference>
<dbReference type="GO" id="GO:0005739">
    <property type="term" value="C:mitochondrion"/>
    <property type="evidence" value="ECO:0007669"/>
    <property type="project" value="TreeGrafter"/>
</dbReference>
<sequence length="175" mass="19536">MLRRSYFLLCLPLLSSVYGNNFTVSDRVWRRITEKNAEEGFTNDRRFLRLAIDSGGCHGYAYKFSLEENDQLEPAEDVVVSEIDAHQLNSNNNNNNNNNNKNGNRSEGGDQQELESQGPPPRVVVDKHSVSKLQSAVIDFHSELKGAAFVVVGNELVDQSCACAMSFSLKKRPGK</sequence>
<dbReference type="PANTHER" id="PTHR43011:SF1">
    <property type="entry name" value="IRON-SULFUR CLUSTER ASSEMBLY 2 HOMOLOG, MITOCHONDRIAL"/>
    <property type="match status" value="1"/>
</dbReference>
<name>A0A1X0NHC3_9TRYP</name>
<gene>
    <name evidence="4" type="ORF">TM35_000491210</name>
</gene>
<dbReference type="Proteomes" id="UP000192257">
    <property type="component" value="Unassembled WGS sequence"/>
</dbReference>
<proteinExistence type="inferred from homology"/>
<dbReference type="AlphaFoldDB" id="A0A1X0NHC3"/>
<evidence type="ECO:0000313" key="4">
    <source>
        <dbReference type="EMBL" id="ORC84115.1"/>
    </source>
</evidence>
<dbReference type="GeneID" id="39990303"/>
<evidence type="ECO:0000256" key="1">
    <source>
        <dbReference type="ARBA" id="ARBA00006718"/>
    </source>
</evidence>
<dbReference type="GO" id="GO:0051537">
    <property type="term" value="F:2 iron, 2 sulfur cluster binding"/>
    <property type="evidence" value="ECO:0007669"/>
    <property type="project" value="TreeGrafter"/>
</dbReference>
<reference evidence="4 5" key="1">
    <citation type="submission" date="2017-03" db="EMBL/GenBank/DDBJ databases">
        <title>An alternative strategy for trypanosome survival in the mammalian bloodstream revealed through genome and transcriptome analysis of the ubiquitous bovine parasite Trypanosoma (Megatrypanum) theileri.</title>
        <authorList>
            <person name="Kelly S."/>
            <person name="Ivens A."/>
            <person name="Mott A."/>
            <person name="O'Neill E."/>
            <person name="Emms D."/>
            <person name="Macleod O."/>
            <person name="Voorheis P."/>
            <person name="Matthews J."/>
            <person name="Matthews K."/>
            <person name="Carrington M."/>
        </authorList>
    </citation>
    <scope>NUCLEOTIDE SEQUENCE [LARGE SCALE GENOMIC DNA]</scope>
    <source>
        <strain evidence="4">Edinburgh</strain>
    </source>
</reference>
<dbReference type="GO" id="GO:0005506">
    <property type="term" value="F:iron ion binding"/>
    <property type="evidence" value="ECO:0007669"/>
    <property type="project" value="TreeGrafter"/>
</dbReference>
<protein>
    <recommendedName>
        <fullName evidence="6">Iron-sulfur assembly protein 2</fullName>
    </recommendedName>
</protein>
<evidence type="ECO:0000313" key="5">
    <source>
        <dbReference type="Proteomes" id="UP000192257"/>
    </source>
</evidence>